<proteinExistence type="predicted"/>
<name>A0A2I1FTC7_9GLOM</name>
<accession>A0A2I1FTC7</accession>
<evidence type="ECO:0000313" key="1">
    <source>
        <dbReference type="EMBL" id="PKY37642.1"/>
    </source>
</evidence>
<dbReference type="AlphaFoldDB" id="A0A2I1FTC7"/>
<evidence type="ECO:0000313" key="2">
    <source>
        <dbReference type="Proteomes" id="UP000234323"/>
    </source>
</evidence>
<keyword evidence="2" id="KW-1185">Reference proteome</keyword>
<sequence>MPSCESNIETFNHIWSCTDHAHVLNEVIIASQQISDLWILPQDHSDLTFIDFVKGFVPLSLSQFLSSL</sequence>
<dbReference type="EMBL" id="LLXI01000007">
    <property type="protein sequence ID" value="PKY37642.1"/>
    <property type="molecule type" value="Genomic_DNA"/>
</dbReference>
<organism evidence="1 2">
    <name type="scientific">Rhizophagus irregularis</name>
    <dbReference type="NCBI Taxonomy" id="588596"/>
    <lineage>
        <taxon>Eukaryota</taxon>
        <taxon>Fungi</taxon>
        <taxon>Fungi incertae sedis</taxon>
        <taxon>Mucoromycota</taxon>
        <taxon>Glomeromycotina</taxon>
        <taxon>Glomeromycetes</taxon>
        <taxon>Glomerales</taxon>
        <taxon>Glomeraceae</taxon>
        <taxon>Rhizophagus</taxon>
    </lineage>
</organism>
<comment type="caution">
    <text evidence="1">The sequence shown here is derived from an EMBL/GenBank/DDBJ whole genome shotgun (WGS) entry which is preliminary data.</text>
</comment>
<gene>
    <name evidence="1" type="ORF">RhiirA4_450522</name>
</gene>
<protein>
    <submittedName>
        <fullName evidence="1">Uncharacterized protein</fullName>
    </submittedName>
</protein>
<dbReference type="Proteomes" id="UP000234323">
    <property type="component" value="Unassembled WGS sequence"/>
</dbReference>
<reference evidence="1 2" key="1">
    <citation type="submission" date="2015-10" db="EMBL/GenBank/DDBJ databases">
        <title>Genome analyses suggest a sexual origin of heterokaryosis in a supposedly ancient asexual fungus.</title>
        <authorList>
            <person name="Ropars J."/>
            <person name="Sedzielewska K."/>
            <person name="Noel J."/>
            <person name="Charron P."/>
            <person name="Farinelli L."/>
            <person name="Marton T."/>
            <person name="Kruger M."/>
            <person name="Pelin A."/>
            <person name="Brachmann A."/>
            <person name="Corradi N."/>
        </authorList>
    </citation>
    <scope>NUCLEOTIDE SEQUENCE [LARGE SCALE GENOMIC DNA]</scope>
    <source>
        <strain evidence="1 2">A4</strain>
    </source>
</reference>